<dbReference type="EnsemblBacteria" id="AAL42240">
    <property type="protein sequence ID" value="AAL42240"/>
    <property type="gene ID" value="Atu1230"/>
</dbReference>
<dbReference type="EMBL" id="AE007869">
    <property type="protein sequence ID" value="AAL42240.2"/>
    <property type="molecule type" value="Genomic_DNA"/>
</dbReference>
<reference evidence="1 2" key="2">
    <citation type="journal article" date="2001" name="Science">
        <title>Genome sequence of the plant pathogen and biotechnology agent Agrobacterium tumefaciens C58.</title>
        <authorList>
            <person name="Goodner B."/>
            <person name="Hinkle G."/>
            <person name="Gattung S."/>
            <person name="Miller N."/>
            <person name="Blanchard M."/>
            <person name="Qurollo B."/>
            <person name="Goldman B.S."/>
            <person name="Cao Y."/>
            <person name="Askenazi M."/>
            <person name="Halling C."/>
            <person name="Mullin L."/>
            <person name="Houmiel K."/>
            <person name="Gordon J."/>
            <person name="Vaudin M."/>
            <person name="Iartchouk O."/>
            <person name="Epp A."/>
            <person name="Liu F."/>
            <person name="Wollam C."/>
            <person name="Allinger M."/>
            <person name="Doughty D."/>
            <person name="Scott C."/>
            <person name="Lappas C."/>
            <person name="Markelz B."/>
            <person name="Flanagan C."/>
            <person name="Crowell C."/>
            <person name="Gurson J."/>
            <person name="Lomo C."/>
            <person name="Sear C."/>
            <person name="Strub G."/>
            <person name="Cielo C."/>
            <person name="Slater S."/>
        </authorList>
    </citation>
    <scope>NUCLEOTIDE SEQUENCE [LARGE SCALE GENOMIC DNA]</scope>
    <source>
        <strain evidence="2">C58 / ATCC 33970</strain>
    </source>
</reference>
<evidence type="ECO:0000313" key="2">
    <source>
        <dbReference type="Proteomes" id="UP000000813"/>
    </source>
</evidence>
<proteinExistence type="predicted"/>
<keyword evidence="2" id="KW-1185">Reference proteome</keyword>
<dbReference type="KEGG" id="atu:Atu1230"/>
<evidence type="ECO:0000313" key="1">
    <source>
        <dbReference type="EMBL" id="AAL42240.2"/>
    </source>
</evidence>
<dbReference type="AlphaFoldDB" id="Q8UG13"/>
<organism evidence="1 2">
    <name type="scientific">Agrobacterium fabrum (strain C58 / ATCC 33970)</name>
    <name type="common">Agrobacterium tumefaciens (strain C58)</name>
    <dbReference type="NCBI Taxonomy" id="176299"/>
    <lineage>
        <taxon>Bacteria</taxon>
        <taxon>Pseudomonadati</taxon>
        <taxon>Pseudomonadota</taxon>
        <taxon>Alphaproteobacteria</taxon>
        <taxon>Hyphomicrobiales</taxon>
        <taxon>Rhizobiaceae</taxon>
        <taxon>Rhizobium/Agrobacterium group</taxon>
        <taxon>Agrobacterium</taxon>
        <taxon>Agrobacterium tumefaciens complex</taxon>
    </lineage>
</organism>
<dbReference type="Proteomes" id="UP000000813">
    <property type="component" value="Chromosome circular"/>
</dbReference>
<name>Q8UG13_AGRFC</name>
<gene>
    <name evidence="1" type="ordered locus">Atu1230</name>
</gene>
<dbReference type="eggNOG" id="ENOG50312WF">
    <property type="taxonomic scope" value="Bacteria"/>
</dbReference>
<sequence length="115" mass="12722">MHRWILAIQKAANPIFLTGGQEFFPGVLVGRERLVPGGDVVVLADDLERPVLLGAGGPVNINENGDTVILKLAREFRVFYFWFFCHLSTPDYQGLDKCTPETGLFNSRIAPSTDS</sequence>
<dbReference type="HOGENOM" id="CLU_2103814_0_0_5"/>
<protein>
    <submittedName>
        <fullName evidence="1">Uncharacterized protein</fullName>
    </submittedName>
</protein>
<accession>Q8UG13</accession>
<reference evidence="1 2" key="1">
    <citation type="journal article" date="2001" name="Science">
        <title>The genome of the natural genetic engineer Agrobacterium tumefaciens C58.</title>
        <authorList>
            <person name="Wood D.W."/>
            <person name="Setubal J.C."/>
            <person name="Kaul R."/>
            <person name="Monks D.E."/>
            <person name="Kitajima J.P."/>
            <person name="Okura V.K."/>
            <person name="Zhou Y."/>
            <person name="Chen L."/>
            <person name="Wood G.E."/>
            <person name="Almeida N.F.Jr."/>
            <person name="Woo L."/>
            <person name="Chen Y."/>
            <person name="Paulsen I.T."/>
            <person name="Eisen J.A."/>
            <person name="Karp P.D."/>
            <person name="Bovee D.Sr."/>
            <person name="Chapman P."/>
            <person name="Clendenning J."/>
            <person name="Deatherage G."/>
            <person name="Gillet W."/>
            <person name="Grant C."/>
            <person name="Kutyavin T."/>
            <person name="Levy R."/>
            <person name="Li M.J."/>
            <person name="McClelland E."/>
            <person name="Palmieri A."/>
            <person name="Raymond C."/>
            <person name="Rouse G."/>
            <person name="Saenphimmachak C."/>
            <person name="Wu Z."/>
            <person name="Romero P."/>
            <person name="Gordon D."/>
            <person name="Zhang S."/>
            <person name="Yoo H."/>
            <person name="Tao Y."/>
            <person name="Biddle P."/>
            <person name="Jung M."/>
            <person name="Krespan W."/>
            <person name="Perry M."/>
            <person name="Gordon-Kamm B."/>
            <person name="Liao L."/>
            <person name="Kim S."/>
            <person name="Hendrick C."/>
            <person name="Zhao Z.Y."/>
            <person name="Dolan M."/>
            <person name="Chumley F."/>
            <person name="Tingey S.V."/>
            <person name="Tomb J.F."/>
            <person name="Gordon M.P."/>
            <person name="Olson M.V."/>
            <person name="Nester E.W."/>
        </authorList>
    </citation>
    <scope>NUCLEOTIDE SEQUENCE [LARGE SCALE GENOMIC DNA]</scope>
    <source>
        <strain evidence="2">C58 / ATCC 33970</strain>
    </source>
</reference>